<sequence>MDLSGNVIVSGTSNGRFNDQLTGTSWLGTIVKYDSFGNLQWVQQFGPDSAPPEQAVILSIITDIHGNIFTTGYTNGNILNGTDNSSGVQDAFITKHNSSGQIKWMQQIGIPNATISGNGLGLDSKGNLYVIGNTNRGINGTPIVGANDVFLIKYE</sequence>
<dbReference type="InterPro" id="IPR011043">
    <property type="entry name" value="Gal_Oxase/kelch_b-propeller"/>
</dbReference>
<name>M6VRW5_LEPBO</name>
<dbReference type="InterPro" id="IPR052918">
    <property type="entry name" value="Motility_Chemotaxis_Reg"/>
</dbReference>
<gene>
    <name evidence="1" type="ORF">LEP1GSC133_0123</name>
</gene>
<reference evidence="1 2" key="1">
    <citation type="submission" date="2013-01" db="EMBL/GenBank/DDBJ databases">
        <authorList>
            <person name="Harkins D.M."/>
            <person name="Durkin A.S."/>
            <person name="Brinkac L.M."/>
            <person name="Haft D.H."/>
            <person name="Selengut J.D."/>
            <person name="Sanka R."/>
            <person name="DePew J."/>
            <person name="Purushe J."/>
            <person name="Picardeau M."/>
            <person name="Werts C."/>
            <person name="Goarant C."/>
            <person name="Vinetz J.M."/>
            <person name="Sutton G.G."/>
            <person name="Nierman W.C."/>
            <person name="Fouts D.E."/>
        </authorList>
    </citation>
    <scope>NUCLEOTIDE SEQUENCE [LARGE SCALE GENOMIC DNA]</scope>
    <source>
        <strain evidence="1 2">200901868</strain>
    </source>
</reference>
<dbReference type="PANTHER" id="PTHR35580">
    <property type="entry name" value="CELL SURFACE GLYCOPROTEIN (S-LAYER PROTEIN)-LIKE PROTEIN"/>
    <property type="match status" value="1"/>
</dbReference>
<proteinExistence type="predicted"/>
<dbReference type="SUPFAM" id="SSF50965">
    <property type="entry name" value="Galactose oxidase, central domain"/>
    <property type="match status" value="1"/>
</dbReference>
<evidence type="ECO:0000313" key="1">
    <source>
        <dbReference type="EMBL" id="EMO60257.1"/>
    </source>
</evidence>
<dbReference type="InterPro" id="IPR010620">
    <property type="entry name" value="SBBP_repeat"/>
</dbReference>
<dbReference type="Pfam" id="PF06739">
    <property type="entry name" value="SBBP"/>
    <property type="match status" value="2"/>
</dbReference>
<dbReference type="AlphaFoldDB" id="M6VRW5"/>
<accession>M6VRW5</accession>
<dbReference type="STRING" id="1192866.LEP1GSC133_0123"/>
<organism evidence="1 2">
    <name type="scientific">Leptospira borgpetersenii serovar Pomona str. 200901868</name>
    <dbReference type="NCBI Taxonomy" id="1192866"/>
    <lineage>
        <taxon>Bacteria</taxon>
        <taxon>Pseudomonadati</taxon>
        <taxon>Spirochaetota</taxon>
        <taxon>Spirochaetia</taxon>
        <taxon>Leptospirales</taxon>
        <taxon>Leptospiraceae</taxon>
        <taxon>Leptospira</taxon>
    </lineage>
</organism>
<evidence type="ECO:0000313" key="2">
    <source>
        <dbReference type="Proteomes" id="UP000012159"/>
    </source>
</evidence>
<comment type="caution">
    <text evidence="1">The sequence shown here is derived from an EMBL/GenBank/DDBJ whole genome shotgun (WGS) entry which is preliminary data.</text>
</comment>
<dbReference type="Proteomes" id="UP000012159">
    <property type="component" value="Unassembled WGS sequence"/>
</dbReference>
<dbReference type="PANTHER" id="PTHR35580:SF1">
    <property type="entry name" value="PHYTASE-LIKE DOMAIN-CONTAINING PROTEIN"/>
    <property type="match status" value="1"/>
</dbReference>
<protein>
    <submittedName>
        <fullName evidence="1">Beta-propeller repeat protein</fullName>
    </submittedName>
</protein>
<dbReference type="EMBL" id="AKWF02000141">
    <property type="protein sequence ID" value="EMO60257.1"/>
    <property type="molecule type" value="Genomic_DNA"/>
</dbReference>